<proteinExistence type="predicted"/>
<dbReference type="InterPro" id="IPR017497">
    <property type="entry name" value="BchO"/>
</dbReference>
<dbReference type="InterPro" id="IPR000073">
    <property type="entry name" value="AB_hydrolase_1"/>
</dbReference>
<protein>
    <submittedName>
        <fullName evidence="2">Magnesium chelatase accessory protein</fullName>
    </submittedName>
</protein>
<name>A0A285SC44_9RHOB</name>
<dbReference type="RefSeq" id="WP_097069496.1">
    <property type="nucleotide sequence ID" value="NZ_OBMT01000003.1"/>
</dbReference>
<evidence type="ECO:0000259" key="1">
    <source>
        <dbReference type="Pfam" id="PF00561"/>
    </source>
</evidence>
<sequence length="286" mass="30674">MDPRNLPANWPNRSAARIHRVDRIDWWVIDIGPRAAPVLLLLHGLGASGHSFRRTIPGLSKHFRLIVPDLPGHGCTRTRERDRLGLGPIAEDLSALCDALGTTPAAVIGHSAGGAIALQMALNTAIPRVIGINAALDHFEGVAGVLFPLIAQGLAAFPLTAPMAARLWASPARVSRLLDSTGSVIEPKGKAQYTRLIRDTEHVRGALEMMAQWRLETLILNLPRLRKPALLLAGAGDKAVPPEVSESAAHAMPQVELRKMPGGHLLHEEAPDGLCTVLRDWLTGAA</sequence>
<dbReference type="InterPro" id="IPR050228">
    <property type="entry name" value="Carboxylesterase_BioH"/>
</dbReference>
<dbReference type="Gene3D" id="3.40.50.1820">
    <property type="entry name" value="alpha/beta hydrolase"/>
    <property type="match status" value="1"/>
</dbReference>
<evidence type="ECO:0000313" key="3">
    <source>
        <dbReference type="Proteomes" id="UP000219111"/>
    </source>
</evidence>
<dbReference type="PANTHER" id="PTHR43194">
    <property type="entry name" value="HYDROLASE ALPHA/BETA FOLD FAMILY"/>
    <property type="match status" value="1"/>
</dbReference>
<evidence type="ECO:0000313" key="2">
    <source>
        <dbReference type="EMBL" id="SOC03121.1"/>
    </source>
</evidence>
<dbReference type="SUPFAM" id="SSF53474">
    <property type="entry name" value="alpha/beta-Hydrolases"/>
    <property type="match status" value="1"/>
</dbReference>
<dbReference type="AlphaFoldDB" id="A0A285SC44"/>
<gene>
    <name evidence="2" type="ORF">SAMN05877831_103297</name>
</gene>
<dbReference type="OrthoDB" id="9804723at2"/>
<dbReference type="Pfam" id="PF00561">
    <property type="entry name" value="Abhydrolase_1"/>
    <property type="match status" value="1"/>
</dbReference>
<reference evidence="3" key="1">
    <citation type="submission" date="2017-08" db="EMBL/GenBank/DDBJ databases">
        <authorList>
            <person name="Varghese N."/>
            <person name="Submissions S."/>
        </authorList>
    </citation>
    <scope>NUCLEOTIDE SEQUENCE [LARGE SCALE GENOMIC DNA]</scope>
    <source>
        <strain evidence="3">JA276</strain>
    </source>
</reference>
<accession>A0A285SC44</accession>
<dbReference type="PRINTS" id="PR00111">
    <property type="entry name" value="ABHYDROLASE"/>
</dbReference>
<keyword evidence="3" id="KW-1185">Reference proteome</keyword>
<dbReference type="NCBIfam" id="TIGR03056">
    <property type="entry name" value="bchO_mg_che_rel"/>
    <property type="match status" value="1"/>
</dbReference>
<dbReference type="EMBL" id="OBMT01000003">
    <property type="protein sequence ID" value="SOC03121.1"/>
    <property type="molecule type" value="Genomic_DNA"/>
</dbReference>
<dbReference type="PANTHER" id="PTHR43194:SF2">
    <property type="entry name" value="PEROXISOMAL MEMBRANE PROTEIN LPX1"/>
    <property type="match status" value="1"/>
</dbReference>
<dbReference type="InterPro" id="IPR029058">
    <property type="entry name" value="AB_hydrolase_fold"/>
</dbReference>
<organism evidence="2 3">
    <name type="scientific">Rhodobacter maris</name>
    <dbReference type="NCBI Taxonomy" id="446682"/>
    <lineage>
        <taxon>Bacteria</taxon>
        <taxon>Pseudomonadati</taxon>
        <taxon>Pseudomonadota</taxon>
        <taxon>Alphaproteobacteria</taxon>
        <taxon>Rhodobacterales</taxon>
        <taxon>Rhodobacter group</taxon>
        <taxon>Rhodobacter</taxon>
    </lineage>
</organism>
<dbReference type="Proteomes" id="UP000219111">
    <property type="component" value="Unassembled WGS sequence"/>
</dbReference>
<feature type="domain" description="AB hydrolase-1" evidence="1">
    <location>
        <begin position="37"/>
        <end position="271"/>
    </location>
</feature>